<dbReference type="SUPFAM" id="SSF48371">
    <property type="entry name" value="ARM repeat"/>
    <property type="match status" value="1"/>
</dbReference>
<dbReference type="SUPFAM" id="SSF56112">
    <property type="entry name" value="Protein kinase-like (PK-like)"/>
    <property type="match status" value="1"/>
</dbReference>
<dbReference type="InterPro" id="IPR050117">
    <property type="entry name" value="MAPK"/>
</dbReference>
<dbReference type="InterPro" id="IPR016024">
    <property type="entry name" value="ARM-type_fold"/>
</dbReference>
<proteinExistence type="predicted"/>
<keyword evidence="2" id="KW-0067">ATP-binding</keyword>
<dbReference type="InterPro" id="IPR011009">
    <property type="entry name" value="Kinase-like_dom_sf"/>
</dbReference>
<dbReference type="AlphaFoldDB" id="A0A6U4ILJ1"/>
<feature type="compositionally biased region" description="Acidic residues" evidence="3">
    <location>
        <begin position="352"/>
        <end position="376"/>
    </location>
</feature>
<evidence type="ECO:0000313" key="6">
    <source>
        <dbReference type="EMBL" id="CAD9263259.1"/>
    </source>
</evidence>
<dbReference type="InterPro" id="IPR011989">
    <property type="entry name" value="ARM-like"/>
</dbReference>
<dbReference type="Pfam" id="PF00069">
    <property type="entry name" value="Pkinase"/>
    <property type="match status" value="1"/>
</dbReference>
<dbReference type="PANTHER" id="PTHR24055">
    <property type="entry name" value="MITOGEN-ACTIVATED PROTEIN KINASE"/>
    <property type="match status" value="1"/>
</dbReference>
<feature type="compositionally biased region" description="Polar residues" evidence="3">
    <location>
        <begin position="741"/>
        <end position="753"/>
    </location>
</feature>
<dbReference type="PROSITE" id="PS50011">
    <property type="entry name" value="PROTEIN_KINASE_DOM"/>
    <property type="match status" value="1"/>
</dbReference>
<dbReference type="GO" id="GO:0005524">
    <property type="term" value="F:ATP binding"/>
    <property type="evidence" value="ECO:0007669"/>
    <property type="project" value="UniProtKB-KW"/>
</dbReference>
<keyword evidence="1" id="KW-0547">Nucleotide-binding</keyword>
<sequence length="1060" mass="115262">MKRFFKGKRRRAGEEPPPAQNRPEKPRPPQPPALALKQRSSRLDDVVGARDGLGPPPSRAESPPSRGGSFSSAQSSPAALGPRVDMTNAPEAEELRALLDQLAAAVDSGSPELDEDATVDISDGNGRGRVATVRPYRVVEEVLRVSVETPAALPAVMVEKDVATAAKVMAAYVQLERVALRVLKFIIIVDREVPALRPVIATAALAQTLGVMLTYKRSEEVQAKGLKLLVNISTQRDASKELVVHKAVRIIGDALRHHSRSRYVSEKAVLLFHNLAQSEENHFEILRQNGLQTIFQVIRLSGRGRPVVRQLAMDILGRLVAYASRNEISKARSTTHDFLFSKATDQDLTDSASDDDDDEEEEEDEGLGEDADSDSGESEHGDLRAPTPRKGHRTGASDGVLVNIFRGLMRRPSGGFGSSGSSRQGLGIGSDLGNGTEDDIEGFREAREAVQRCAAIHSVLGVGKFSAVLLCTGFGYKAQSAPASPSAAAGAAPLITGFAFDRNAPLAIKVMLRPWSNMTDGQRCALTREAGLLLALTQDNLCPNIVALFDVCLVGRHCVFVFPHGGPDAHFLIAEGGPFTVTEAQSLARQLFRALAHMGERGIVHRDVKPENLLISTTTAGGLHLQLADLGFARTLSREAPLALPLGTFGYIAPEMLFGDGYGTGVDVWSAGITVLRMLHGYPKAAAADVEAPKPESQSFSESFHDDPWRSLYERFRAIGERREEMLTLRAGPPTRESADSEATMQRFSSRNSSETRDSAMSRRSSAWKPAAPAESEFMDARENHASPAESEFMDARENHHDEVFSDVREAESPVQRQRGSRVSFLAQGLGRDWTHTLNCVTNARAGGIWPDGLDKAAGCIPATDDLSAPNPNPDPSPRRGSAEAEVTSPDGRRPSRDNDRDLFMTPQLKGGSKTCLAPLSWNERCTFLSQEEPWAANRRLANLMLYAGKKARVARRQSKQKAKREKFAPITADVLKSLNFKDPTRLSPEPQALLNPGSASVETELQQRQVEDAPAAAMQLATAFLTESLVLNKWDRPRAAELLQRAPWLRPNPTDKSGD</sequence>
<gene>
    <name evidence="5" type="ORF">PPAR1163_LOCUS21641</name>
    <name evidence="6" type="ORF">PPAR1163_LOCUS21642</name>
</gene>
<dbReference type="PROSITE" id="PS00108">
    <property type="entry name" value="PROTEIN_KINASE_ST"/>
    <property type="match status" value="1"/>
</dbReference>
<dbReference type="Gene3D" id="1.25.10.10">
    <property type="entry name" value="Leucine-rich Repeat Variant"/>
    <property type="match status" value="1"/>
</dbReference>
<protein>
    <recommendedName>
        <fullName evidence="4">Protein kinase domain-containing protein</fullName>
    </recommendedName>
</protein>
<dbReference type="EMBL" id="HBGJ01034132">
    <property type="protein sequence ID" value="CAD9263258.1"/>
    <property type="molecule type" value="Transcribed_RNA"/>
</dbReference>
<dbReference type="SMART" id="SM00220">
    <property type="entry name" value="S_TKc"/>
    <property type="match status" value="1"/>
</dbReference>
<feature type="compositionally biased region" description="Basic and acidic residues" evidence="3">
    <location>
        <begin position="891"/>
        <end position="903"/>
    </location>
</feature>
<feature type="region of interest" description="Disordered" evidence="3">
    <location>
        <begin position="861"/>
        <end position="910"/>
    </location>
</feature>
<evidence type="ECO:0000259" key="4">
    <source>
        <dbReference type="PROSITE" id="PS50011"/>
    </source>
</evidence>
<feature type="region of interest" description="Disordered" evidence="3">
    <location>
        <begin position="413"/>
        <end position="433"/>
    </location>
</feature>
<feature type="domain" description="Protein kinase" evidence="4">
    <location>
        <begin position="454"/>
        <end position="1050"/>
    </location>
</feature>
<organism evidence="5">
    <name type="scientific">Phaeomonas parva</name>
    <dbReference type="NCBI Taxonomy" id="124430"/>
    <lineage>
        <taxon>Eukaryota</taxon>
        <taxon>Sar</taxon>
        <taxon>Stramenopiles</taxon>
        <taxon>Ochrophyta</taxon>
        <taxon>Pinguiophyceae</taxon>
        <taxon>Pinguiochrysidales</taxon>
        <taxon>Pinguiochrysidaceae</taxon>
        <taxon>Phaeomonas</taxon>
    </lineage>
</organism>
<feature type="compositionally biased region" description="Low complexity" evidence="3">
    <location>
        <begin position="59"/>
        <end position="79"/>
    </location>
</feature>
<feature type="region of interest" description="Disordered" evidence="3">
    <location>
        <begin position="1"/>
        <end position="84"/>
    </location>
</feature>
<evidence type="ECO:0000313" key="5">
    <source>
        <dbReference type="EMBL" id="CAD9263258.1"/>
    </source>
</evidence>
<dbReference type="InterPro" id="IPR008271">
    <property type="entry name" value="Ser/Thr_kinase_AS"/>
</dbReference>
<evidence type="ECO:0000256" key="3">
    <source>
        <dbReference type="SAM" id="MobiDB-lite"/>
    </source>
</evidence>
<name>A0A6U4ILJ1_9STRA</name>
<dbReference type="EMBL" id="HBGJ01034133">
    <property type="protein sequence ID" value="CAD9263259.1"/>
    <property type="molecule type" value="Transcribed_RNA"/>
</dbReference>
<dbReference type="InterPro" id="IPR000719">
    <property type="entry name" value="Prot_kinase_dom"/>
</dbReference>
<reference evidence="5" key="1">
    <citation type="submission" date="2021-01" db="EMBL/GenBank/DDBJ databases">
        <authorList>
            <person name="Corre E."/>
            <person name="Pelletier E."/>
            <person name="Niang G."/>
            <person name="Scheremetjew M."/>
            <person name="Finn R."/>
            <person name="Kale V."/>
            <person name="Holt S."/>
            <person name="Cochrane G."/>
            <person name="Meng A."/>
            <person name="Brown T."/>
            <person name="Cohen L."/>
        </authorList>
    </citation>
    <scope>NUCLEOTIDE SEQUENCE</scope>
    <source>
        <strain evidence="5">CCMP2877</strain>
    </source>
</reference>
<feature type="region of interest" description="Disordered" evidence="3">
    <location>
        <begin position="345"/>
        <end position="396"/>
    </location>
</feature>
<evidence type="ECO:0000256" key="1">
    <source>
        <dbReference type="ARBA" id="ARBA00022741"/>
    </source>
</evidence>
<dbReference type="GO" id="GO:0004672">
    <property type="term" value="F:protein kinase activity"/>
    <property type="evidence" value="ECO:0007669"/>
    <property type="project" value="InterPro"/>
</dbReference>
<accession>A0A6U4ILJ1</accession>
<feature type="region of interest" description="Disordered" evidence="3">
    <location>
        <begin position="730"/>
        <end position="790"/>
    </location>
</feature>
<evidence type="ECO:0000256" key="2">
    <source>
        <dbReference type="ARBA" id="ARBA00022840"/>
    </source>
</evidence>
<feature type="compositionally biased region" description="Basic residues" evidence="3">
    <location>
        <begin position="1"/>
        <end position="11"/>
    </location>
</feature>
<dbReference type="Gene3D" id="1.10.510.10">
    <property type="entry name" value="Transferase(Phosphotransferase) domain 1"/>
    <property type="match status" value="1"/>
</dbReference>